<evidence type="ECO:0008006" key="4">
    <source>
        <dbReference type="Google" id="ProtNLM"/>
    </source>
</evidence>
<dbReference type="EMBL" id="CAJJDN010000092">
    <property type="protein sequence ID" value="CAD8108808.1"/>
    <property type="molecule type" value="Genomic_DNA"/>
</dbReference>
<keyword evidence="3" id="KW-1185">Reference proteome</keyword>
<dbReference type="OrthoDB" id="298503at2759"/>
<feature type="transmembrane region" description="Helical" evidence="1">
    <location>
        <begin position="449"/>
        <end position="470"/>
    </location>
</feature>
<feature type="transmembrane region" description="Helical" evidence="1">
    <location>
        <begin position="21"/>
        <end position="43"/>
    </location>
</feature>
<feature type="transmembrane region" description="Helical" evidence="1">
    <location>
        <begin position="340"/>
        <end position="359"/>
    </location>
</feature>
<gene>
    <name evidence="2" type="ORF">PSON_ATCC_30995.1.T0920082</name>
</gene>
<dbReference type="Proteomes" id="UP000692954">
    <property type="component" value="Unassembled WGS sequence"/>
</dbReference>
<evidence type="ECO:0000313" key="2">
    <source>
        <dbReference type="EMBL" id="CAD8108808.1"/>
    </source>
</evidence>
<evidence type="ECO:0000256" key="1">
    <source>
        <dbReference type="SAM" id="Phobius"/>
    </source>
</evidence>
<feature type="transmembrane region" description="Helical" evidence="1">
    <location>
        <begin position="393"/>
        <end position="413"/>
    </location>
</feature>
<proteinExistence type="predicted"/>
<keyword evidence="1" id="KW-0812">Transmembrane</keyword>
<keyword evidence="1" id="KW-0472">Membrane</keyword>
<sequence length="553" mass="64466">MELRKAETSNIPSNIRTRIIFQIYLLALGITLMVLSIIAYVSITENIIYIRNIVQNWNQLPIKQIRETDGDCNQNEELINNYNWPGINQGCDCREEDHYITPKRLLFNKEDKIYEKECNSSMRDAGCKDIDEMSSRNFNKLPIQLGNAKLSICAQRETANNTFAQNSPKSNECQEGEKKCGTASDYFYCTKENECPIFQIKNNLNNQSGIQNYFQTFRENEKTLPLVQFKIAQGNGVCRKVNERSITSGRSNYQLISDPGYDCERDQRFKLIYLFNEFYFYKVNNALDIAKLAPGYEISSQYEWGLYARHYINFTLSCRQYQQEFMDTVDILEDIETKQLVLMIISIICLVFFIILLILNCLTIKGYDLPCIKGKGSQESNTLLCIQASIKEAFQLIQAIIVIVSFSTVNGLINFYSNLIDENCADSITLDDISIIRNVFKDTIYNYNIAYIIMFFIGACIDLIFGAYLLSRYYQERKQLAQIRSGNQNNPEQDYLKQQQNRQINDFQQPSNMHPQQQFNIEQYPSNIQQQQIYQNQPIQNYQYQQNPFQTQN</sequence>
<protein>
    <recommendedName>
        <fullName evidence="4">Transmembrane protein</fullName>
    </recommendedName>
</protein>
<evidence type="ECO:0000313" key="3">
    <source>
        <dbReference type="Proteomes" id="UP000692954"/>
    </source>
</evidence>
<reference evidence="2" key="1">
    <citation type="submission" date="2021-01" db="EMBL/GenBank/DDBJ databases">
        <authorList>
            <consortium name="Genoscope - CEA"/>
            <person name="William W."/>
        </authorList>
    </citation>
    <scope>NUCLEOTIDE SEQUENCE</scope>
</reference>
<name>A0A8S1Q278_9CILI</name>
<accession>A0A8S1Q278</accession>
<dbReference type="AlphaFoldDB" id="A0A8S1Q278"/>
<organism evidence="2 3">
    <name type="scientific">Paramecium sonneborni</name>
    <dbReference type="NCBI Taxonomy" id="65129"/>
    <lineage>
        <taxon>Eukaryota</taxon>
        <taxon>Sar</taxon>
        <taxon>Alveolata</taxon>
        <taxon>Ciliophora</taxon>
        <taxon>Intramacronucleata</taxon>
        <taxon>Oligohymenophorea</taxon>
        <taxon>Peniculida</taxon>
        <taxon>Parameciidae</taxon>
        <taxon>Paramecium</taxon>
    </lineage>
</organism>
<comment type="caution">
    <text evidence="2">The sequence shown here is derived from an EMBL/GenBank/DDBJ whole genome shotgun (WGS) entry which is preliminary data.</text>
</comment>
<keyword evidence="1" id="KW-1133">Transmembrane helix</keyword>